<dbReference type="RefSeq" id="WP_085489784.1">
    <property type="nucleotide sequence ID" value="NZ_FXAT01000020.1"/>
</dbReference>
<dbReference type="OrthoDB" id="9027476at2"/>
<name>A0A1X7M5J0_9BURK</name>
<dbReference type="EMBL" id="FXAT01000020">
    <property type="protein sequence ID" value="SMG61301.1"/>
    <property type="molecule type" value="Genomic_DNA"/>
</dbReference>
<protein>
    <submittedName>
        <fullName evidence="1">Uncharacterized protein</fullName>
    </submittedName>
</protein>
<gene>
    <name evidence="1" type="ORF">SAMN06265784_12083</name>
</gene>
<dbReference type="AlphaFoldDB" id="A0A1X7M5J0"/>
<keyword evidence="2" id="KW-1185">Reference proteome</keyword>
<organism evidence="1 2">
    <name type="scientific">Paraburkholderia susongensis</name>
    <dbReference type="NCBI Taxonomy" id="1515439"/>
    <lineage>
        <taxon>Bacteria</taxon>
        <taxon>Pseudomonadati</taxon>
        <taxon>Pseudomonadota</taxon>
        <taxon>Betaproteobacteria</taxon>
        <taxon>Burkholderiales</taxon>
        <taxon>Burkholderiaceae</taxon>
        <taxon>Paraburkholderia</taxon>
    </lineage>
</organism>
<dbReference type="STRING" id="1515439.SAMN06265784_12083"/>
<evidence type="ECO:0000313" key="2">
    <source>
        <dbReference type="Proteomes" id="UP000193228"/>
    </source>
</evidence>
<sequence>MTGYLDYTDVRNPVWADAGHSSIACEVKFDLFADYVPFIAMLSDPHPHGAEIFSACASGQYGELGDYVPPPLPSNAVTL</sequence>
<evidence type="ECO:0000313" key="1">
    <source>
        <dbReference type="EMBL" id="SMG61301.1"/>
    </source>
</evidence>
<accession>A0A1X7M5J0</accession>
<reference evidence="2" key="1">
    <citation type="submission" date="2017-04" db="EMBL/GenBank/DDBJ databases">
        <authorList>
            <person name="Varghese N."/>
            <person name="Submissions S."/>
        </authorList>
    </citation>
    <scope>NUCLEOTIDE SEQUENCE [LARGE SCALE GENOMIC DNA]</scope>
    <source>
        <strain evidence="2">LMG 29540</strain>
    </source>
</reference>
<proteinExistence type="predicted"/>
<dbReference type="Proteomes" id="UP000193228">
    <property type="component" value="Unassembled WGS sequence"/>
</dbReference>